<dbReference type="AlphaFoldDB" id="A0A084QJF6"/>
<feature type="compositionally biased region" description="Polar residues" evidence="3">
    <location>
        <begin position="35"/>
        <end position="47"/>
    </location>
</feature>
<dbReference type="Gene3D" id="3.30.420.40">
    <property type="match status" value="2"/>
</dbReference>
<dbReference type="Pfam" id="PF00012">
    <property type="entry name" value="HSP70"/>
    <property type="match status" value="1"/>
</dbReference>
<dbReference type="CDD" id="cd10170">
    <property type="entry name" value="ASKHA_NBD_HSP70"/>
    <property type="match status" value="1"/>
</dbReference>
<dbReference type="Gene3D" id="3.90.640.10">
    <property type="entry name" value="Actin, Chain A, domain 4"/>
    <property type="match status" value="1"/>
</dbReference>
<keyword evidence="1" id="KW-0547">Nucleotide-binding</keyword>
<feature type="region of interest" description="Disordered" evidence="3">
    <location>
        <begin position="1"/>
        <end position="58"/>
    </location>
</feature>
<evidence type="ECO:0000256" key="3">
    <source>
        <dbReference type="SAM" id="MobiDB-lite"/>
    </source>
</evidence>
<accession>A0A084QJF6</accession>
<dbReference type="InterPro" id="IPR043129">
    <property type="entry name" value="ATPase_NBD"/>
</dbReference>
<dbReference type="InterPro" id="IPR046341">
    <property type="entry name" value="SET_dom_sf"/>
</dbReference>
<reference evidence="4 5" key="1">
    <citation type="journal article" date="2014" name="BMC Genomics">
        <title>Comparative genome sequencing reveals chemotype-specific gene clusters in the toxigenic black mold Stachybotrys.</title>
        <authorList>
            <person name="Semeiks J."/>
            <person name="Borek D."/>
            <person name="Otwinowski Z."/>
            <person name="Grishin N.V."/>
        </authorList>
    </citation>
    <scope>NUCLEOTIDE SEQUENCE [LARGE SCALE GENOMIC DNA]</scope>
    <source>
        <strain evidence="4 5">IBT 40285</strain>
    </source>
</reference>
<evidence type="ECO:0000256" key="1">
    <source>
        <dbReference type="ARBA" id="ARBA00022741"/>
    </source>
</evidence>
<dbReference type="STRING" id="1283841.A0A084QJF6"/>
<protein>
    <submittedName>
        <fullName evidence="4">Uncharacterized protein</fullName>
    </submittedName>
</protein>
<dbReference type="PANTHER" id="PTHR14187">
    <property type="entry name" value="ALPHA KINASE/ELONGATION FACTOR 2 KINASE"/>
    <property type="match status" value="1"/>
</dbReference>
<dbReference type="SUPFAM" id="SSF53067">
    <property type="entry name" value="Actin-like ATPase domain"/>
    <property type="match status" value="2"/>
</dbReference>
<sequence length="1216" mass="136825">MYPNNRGGMNITLPHRTNPGRRTQPESGGGGGVSYFNTYTSPSSTEAINGPVREPAREQPPISDRLIVGVDFGTTFSGVAAVYTSTPDDVEIIKTWPGGNGITSDKVPTEIAYEYPPNATPGATPAVKWGFQFKPDQSRLRCIKLFLDRSQKLPFYVSPLDTAAQLKKFNKNVVDAVSDYLTQIYKHTMDTLTRRYGESFMASTKVEFVLTCPAVWSDAAKNTTLQAAERAGMGSRSEIQMISEPEAAAVYTLKAIQPNHLNIGDNFIVCDAGGGTVDLIAYKIISLKPLRVEESAVGTGGLCGSAFLNYRFEEHVRSRLGQARFDEMKNKKGKTWQMGLKYFEEFVKRNFNEDEHQEVNVPFPGLPDDEEAGLDSGFMVMTAEQIKDIFAPVVKEVCDLVRGQVDGLRGKGGIVSGIVLVGGFGQSDYLYKRLKTHFTSAAPPPYSERPTHANAVATQENGSIEVMQPVYAWTAVVRGAVLRGLEGNMVISRKSRMHYGTSYATVYDEDKHSVSERYWSPLWERWMVSDRMQWHIAKGEALSPLSPIAFHYTRNFRPGQSLIVTDDLIACAAEEPPAAFNRDLVHVCTLTTDLNAVPRSLFTRLTTTRGVEFDNLDFTLEMIVDSAGLGFELKVDGVRRAKRRLSSASSREETLREQFLKAESARAASSDGAAARQEPVDGEVIKGESGDEEAVEDVPVADQTPEPEPEPTPEEMLDDLVAWVQQKNSEIHPLVEAFFDRDMGMGLRVKPKWRRAVAPNEPIVKLNTELSLSYVNALPGPVRSSHPLHKKLVNGLEPHVVGRVVLVKEMMLGSKSKWFPYIRALPQPREGFLPPWWDKELTKLIRGTNVDVARQEMREQVDKEAATAWFLFRDLEKASLPVTRAQFEKYYAWAYCIFTSRSFRPSLVLTGTHLNYLPEGVGKDDFSVLLPYFDLGNHDKRARITWERDEELHVTLKVDQHFNPGQQIFNNYGTKTNAELLLAYNFTLPPTDEIHYDYVHVRKRLARRVEEYYMSLRPMSHPSSVIGREKQAAHFVELTAYEHVLPAFQHVQLAMVWDIFCDNVAPTPAERERLIPVSPAVAERLRQYRAADPSERLDLADFTEPAANGAPAQDAPKPVEPVERELFQQMLFFTGQVNEECFGCVQKVAYAIWYKARQELRKLDDEKPQRRDPFLGADHRRLKDVAMAYKESVREILENTMRAVKNDDVLQMGDDL</sequence>
<evidence type="ECO:0000313" key="5">
    <source>
        <dbReference type="Proteomes" id="UP000028524"/>
    </source>
</evidence>
<name>A0A084QJF6_STAC4</name>
<keyword evidence="2" id="KW-0067">ATP-binding</keyword>
<dbReference type="HOGENOM" id="CLU_257398_0_0_1"/>
<organism evidence="4 5">
    <name type="scientific">Stachybotrys chlorohalonatus (strain IBT 40285)</name>
    <dbReference type="NCBI Taxonomy" id="1283841"/>
    <lineage>
        <taxon>Eukaryota</taxon>
        <taxon>Fungi</taxon>
        <taxon>Dikarya</taxon>
        <taxon>Ascomycota</taxon>
        <taxon>Pezizomycotina</taxon>
        <taxon>Sordariomycetes</taxon>
        <taxon>Hypocreomycetidae</taxon>
        <taxon>Hypocreales</taxon>
        <taxon>Stachybotryaceae</taxon>
        <taxon>Stachybotrys</taxon>
    </lineage>
</organism>
<dbReference type="PANTHER" id="PTHR14187:SF82">
    <property type="entry name" value="FAMILY CHAPERONE, PUTATIVE (AFU_ORTHOLOGUE AFUA_7G08575)-RELATED"/>
    <property type="match status" value="1"/>
</dbReference>
<dbReference type="InParanoid" id="A0A084QJF6"/>
<gene>
    <name evidence="4" type="ORF">S40285_07497</name>
</gene>
<evidence type="ECO:0000256" key="2">
    <source>
        <dbReference type="ARBA" id="ARBA00022840"/>
    </source>
</evidence>
<dbReference type="Gene3D" id="3.90.1410.10">
    <property type="entry name" value="set domain protein methyltransferase, domain 1"/>
    <property type="match status" value="1"/>
</dbReference>
<evidence type="ECO:0000313" key="4">
    <source>
        <dbReference type="EMBL" id="KFA64091.1"/>
    </source>
</evidence>
<dbReference type="OrthoDB" id="2963168at2759"/>
<dbReference type="InterPro" id="IPR013126">
    <property type="entry name" value="Hsp_70_fam"/>
</dbReference>
<proteinExistence type="predicted"/>
<feature type="compositionally biased region" description="Acidic residues" evidence="3">
    <location>
        <begin position="705"/>
        <end position="714"/>
    </location>
</feature>
<dbReference type="GO" id="GO:0005524">
    <property type="term" value="F:ATP binding"/>
    <property type="evidence" value="ECO:0007669"/>
    <property type="project" value="UniProtKB-KW"/>
</dbReference>
<dbReference type="EMBL" id="KL660702">
    <property type="protein sequence ID" value="KFA64091.1"/>
    <property type="molecule type" value="Genomic_DNA"/>
</dbReference>
<feature type="region of interest" description="Disordered" evidence="3">
    <location>
        <begin position="662"/>
        <end position="714"/>
    </location>
</feature>
<dbReference type="Proteomes" id="UP000028524">
    <property type="component" value="Unassembled WGS sequence"/>
</dbReference>
<dbReference type="GO" id="GO:0140662">
    <property type="term" value="F:ATP-dependent protein folding chaperone"/>
    <property type="evidence" value="ECO:0007669"/>
    <property type="project" value="InterPro"/>
</dbReference>
<feature type="compositionally biased region" description="Low complexity" evidence="3">
    <location>
        <begin position="665"/>
        <end position="675"/>
    </location>
</feature>
<dbReference type="SUPFAM" id="SSF82199">
    <property type="entry name" value="SET domain"/>
    <property type="match status" value="1"/>
</dbReference>
<keyword evidence="5" id="KW-1185">Reference proteome</keyword>